<gene>
    <name evidence="5" type="ORF">SAMN02745194_03879</name>
</gene>
<proteinExistence type="inferred from homology"/>
<feature type="domain" description="Metalloprotease TldD/E central" evidence="4">
    <location>
        <begin position="125"/>
        <end position="227"/>
    </location>
</feature>
<dbReference type="Proteomes" id="UP000184387">
    <property type="component" value="Unassembled WGS sequence"/>
</dbReference>
<sequence length="451" mass="47138">MSAVLDRGKADPRETLAALVSAARAAGADAADAMLAAGASLSVQMRLGEVENVERSEGFDIGLRVFLGKRQAIVSTTDADPAGFAALAERAVAMARAVPEDPFGGLPERVPALADLPLDMDDGVEPDVAALTARARRAEEAARAIPGVTNSEGADAGWSRTVIALAASNGFAGTYTRSGHSLSVTALAGQGTGMERDYDYASATHLSELDDPETLGRNAGERAVRRLNPIRPATARLPVLYDPRVAGSILGHLVAAANGAAVARGTSFLRESMGTAIMAPGLTVRDDPTRPRGLRSRPFDAEGMPTAPLVLVENGVLNHWILDWRSARQLGLASNGRASRSVGGPPSPSTTNLWLEPGTLTPEALMADIREGLLVTEMIGSSINANTGDYSRGASGFMIRDGQVAEPFSGVTIAGNLREMFLHITPANDLRFRRGTDSPTLRIEGLTMAGA</sequence>
<dbReference type="GO" id="GO:0005829">
    <property type="term" value="C:cytosol"/>
    <property type="evidence" value="ECO:0007669"/>
    <property type="project" value="TreeGrafter"/>
</dbReference>
<evidence type="ECO:0000313" key="6">
    <source>
        <dbReference type="Proteomes" id="UP000184387"/>
    </source>
</evidence>
<dbReference type="InterPro" id="IPR047657">
    <property type="entry name" value="PmbA"/>
</dbReference>
<dbReference type="OrthoDB" id="9803618at2"/>
<keyword evidence="6" id="KW-1185">Reference proteome</keyword>
<dbReference type="Pfam" id="PF19289">
    <property type="entry name" value="PmbA_TldD_3rd"/>
    <property type="match status" value="1"/>
</dbReference>
<comment type="similarity">
    <text evidence="1">Belongs to the peptidase U62 family.</text>
</comment>
<dbReference type="InterPro" id="IPR002510">
    <property type="entry name" value="Metalloprtase-TldD/E_N"/>
</dbReference>
<reference evidence="5 6" key="1">
    <citation type="submission" date="2016-11" db="EMBL/GenBank/DDBJ databases">
        <authorList>
            <person name="Jaros S."/>
            <person name="Januszkiewicz K."/>
            <person name="Wedrychowicz H."/>
        </authorList>
    </citation>
    <scope>NUCLEOTIDE SEQUENCE [LARGE SCALE GENOMIC DNA]</scope>
    <source>
        <strain evidence="5 6">DSM 14916</strain>
    </source>
</reference>
<feature type="domain" description="Metalloprotease TldD/E N-terminal" evidence="2">
    <location>
        <begin position="31"/>
        <end position="95"/>
    </location>
</feature>
<dbReference type="PANTHER" id="PTHR43421:SF1">
    <property type="entry name" value="METALLOPROTEASE PMBA"/>
    <property type="match status" value="1"/>
</dbReference>
<dbReference type="GO" id="GO:0008237">
    <property type="term" value="F:metallopeptidase activity"/>
    <property type="evidence" value="ECO:0007669"/>
    <property type="project" value="InterPro"/>
</dbReference>
<organism evidence="5 6">
    <name type="scientific">Muricoccus roseus</name>
    <dbReference type="NCBI Taxonomy" id="198092"/>
    <lineage>
        <taxon>Bacteria</taxon>
        <taxon>Pseudomonadati</taxon>
        <taxon>Pseudomonadota</taxon>
        <taxon>Alphaproteobacteria</taxon>
        <taxon>Acetobacterales</taxon>
        <taxon>Roseomonadaceae</taxon>
        <taxon>Muricoccus</taxon>
    </lineage>
</organism>
<protein>
    <submittedName>
        <fullName evidence="5">PmbA protein</fullName>
    </submittedName>
</protein>
<accession>A0A1M6NRU7</accession>
<dbReference type="SUPFAM" id="SSF111283">
    <property type="entry name" value="Putative modulator of DNA gyrase, PmbA/TldD"/>
    <property type="match status" value="1"/>
</dbReference>
<evidence type="ECO:0000259" key="3">
    <source>
        <dbReference type="Pfam" id="PF19289"/>
    </source>
</evidence>
<dbReference type="RefSeq" id="WP_086062363.1">
    <property type="nucleotide sequence ID" value="NZ_FQZF01000027.1"/>
</dbReference>
<dbReference type="Gene3D" id="3.30.2290.10">
    <property type="entry name" value="PmbA/TldD superfamily"/>
    <property type="match status" value="1"/>
</dbReference>
<dbReference type="EMBL" id="FQZF01000027">
    <property type="protein sequence ID" value="SHJ98390.1"/>
    <property type="molecule type" value="Genomic_DNA"/>
</dbReference>
<dbReference type="PANTHER" id="PTHR43421">
    <property type="entry name" value="METALLOPROTEASE PMBA"/>
    <property type="match status" value="1"/>
</dbReference>
<dbReference type="Pfam" id="PF01523">
    <property type="entry name" value="PmbA_TldD_1st"/>
    <property type="match status" value="1"/>
</dbReference>
<dbReference type="AlphaFoldDB" id="A0A1M6NRU7"/>
<evidence type="ECO:0000313" key="5">
    <source>
        <dbReference type="EMBL" id="SHJ98390.1"/>
    </source>
</evidence>
<feature type="domain" description="Metalloprotease TldD/E C-terminal" evidence="3">
    <location>
        <begin position="235"/>
        <end position="450"/>
    </location>
</feature>
<name>A0A1M6NRU7_9PROT</name>
<evidence type="ECO:0000259" key="4">
    <source>
        <dbReference type="Pfam" id="PF19290"/>
    </source>
</evidence>
<evidence type="ECO:0000256" key="1">
    <source>
        <dbReference type="ARBA" id="ARBA00005836"/>
    </source>
</evidence>
<dbReference type="STRING" id="198092.SAMN02745194_03879"/>
<dbReference type="InterPro" id="IPR045569">
    <property type="entry name" value="Metalloprtase-TldD/E_C"/>
</dbReference>
<dbReference type="InterPro" id="IPR035068">
    <property type="entry name" value="TldD/PmbA_N"/>
</dbReference>
<dbReference type="Pfam" id="PF19290">
    <property type="entry name" value="PmbA_TldD_2nd"/>
    <property type="match status" value="1"/>
</dbReference>
<dbReference type="InterPro" id="IPR045570">
    <property type="entry name" value="Metalloprtase-TldD/E_cen_dom"/>
</dbReference>
<evidence type="ECO:0000259" key="2">
    <source>
        <dbReference type="Pfam" id="PF01523"/>
    </source>
</evidence>
<dbReference type="GO" id="GO:0006508">
    <property type="term" value="P:proteolysis"/>
    <property type="evidence" value="ECO:0007669"/>
    <property type="project" value="InterPro"/>
</dbReference>
<dbReference type="InterPro" id="IPR036059">
    <property type="entry name" value="TldD/PmbA_sf"/>
</dbReference>